<evidence type="ECO:0000313" key="3">
    <source>
        <dbReference type="Proteomes" id="UP000489600"/>
    </source>
</evidence>
<keyword evidence="1" id="KW-0732">Signal</keyword>
<gene>
    <name evidence="2" type="ORF">ANE_LOCUS9801</name>
</gene>
<comment type="caution">
    <text evidence="2">The sequence shown here is derived from an EMBL/GenBank/DDBJ whole genome shotgun (WGS) entry which is preliminary data.</text>
</comment>
<feature type="signal peptide" evidence="1">
    <location>
        <begin position="1"/>
        <end position="16"/>
    </location>
</feature>
<dbReference type="EMBL" id="CABITT030000003">
    <property type="protein sequence ID" value="VVA99356.1"/>
    <property type="molecule type" value="Genomic_DNA"/>
</dbReference>
<sequence length="85" mass="8964">MAHISLLCDPLLLCAGFDVRSTCGFVMGPVSSLSRPAGKKIFLDFGLELKQDSHSVPARLVEALAMVVAIASASTMEIPHLPVNA</sequence>
<accession>A0A565BES5</accession>
<organism evidence="2 3">
    <name type="scientific">Arabis nemorensis</name>
    <dbReference type="NCBI Taxonomy" id="586526"/>
    <lineage>
        <taxon>Eukaryota</taxon>
        <taxon>Viridiplantae</taxon>
        <taxon>Streptophyta</taxon>
        <taxon>Embryophyta</taxon>
        <taxon>Tracheophyta</taxon>
        <taxon>Spermatophyta</taxon>
        <taxon>Magnoliopsida</taxon>
        <taxon>eudicotyledons</taxon>
        <taxon>Gunneridae</taxon>
        <taxon>Pentapetalae</taxon>
        <taxon>rosids</taxon>
        <taxon>malvids</taxon>
        <taxon>Brassicales</taxon>
        <taxon>Brassicaceae</taxon>
        <taxon>Arabideae</taxon>
        <taxon>Arabis</taxon>
    </lineage>
</organism>
<dbReference type="AlphaFoldDB" id="A0A565BES5"/>
<proteinExistence type="predicted"/>
<reference evidence="2" key="1">
    <citation type="submission" date="2019-07" db="EMBL/GenBank/DDBJ databases">
        <authorList>
            <person name="Dittberner H."/>
        </authorList>
    </citation>
    <scope>NUCLEOTIDE SEQUENCE [LARGE SCALE GENOMIC DNA]</scope>
</reference>
<keyword evidence="3" id="KW-1185">Reference proteome</keyword>
<evidence type="ECO:0000313" key="2">
    <source>
        <dbReference type="EMBL" id="VVA99356.1"/>
    </source>
</evidence>
<protein>
    <recommendedName>
        <fullName evidence="4">Non-specific serine/threonine protein kinase</fullName>
    </recommendedName>
</protein>
<feature type="chain" id="PRO_5022064883" description="Non-specific serine/threonine protein kinase" evidence="1">
    <location>
        <begin position="17"/>
        <end position="85"/>
    </location>
</feature>
<evidence type="ECO:0008006" key="4">
    <source>
        <dbReference type="Google" id="ProtNLM"/>
    </source>
</evidence>
<evidence type="ECO:0000256" key="1">
    <source>
        <dbReference type="SAM" id="SignalP"/>
    </source>
</evidence>
<name>A0A565BES5_9BRAS</name>
<dbReference type="Proteomes" id="UP000489600">
    <property type="component" value="Unassembled WGS sequence"/>
</dbReference>